<evidence type="ECO:0000313" key="3">
    <source>
        <dbReference type="EMBL" id="EHQ36413.1"/>
    </source>
</evidence>
<dbReference type="CDD" id="cd18032">
    <property type="entry name" value="DEXHc_RE_I_III_res"/>
    <property type="match status" value="1"/>
</dbReference>
<dbReference type="InterPro" id="IPR006935">
    <property type="entry name" value="Helicase/UvrB_N"/>
</dbReference>
<dbReference type="Pfam" id="PF08463">
    <property type="entry name" value="EcoEI_R_C"/>
    <property type="match status" value="1"/>
</dbReference>
<dbReference type="GO" id="GO:0009307">
    <property type="term" value="P:DNA restriction-modification system"/>
    <property type="evidence" value="ECO:0007669"/>
    <property type="project" value="UniProtKB-KW"/>
</dbReference>
<dbReference type="SUPFAM" id="SSF52540">
    <property type="entry name" value="P-loop containing nucleoside triphosphate hydrolases"/>
    <property type="match status" value="2"/>
</dbReference>
<dbReference type="InterPro" id="IPR014001">
    <property type="entry name" value="Helicase_ATP-bd"/>
</dbReference>
<dbReference type="REBASE" id="95911">
    <property type="entry name" value="Mli2279ORF2352P"/>
</dbReference>
<protein>
    <submittedName>
        <fullName evidence="3">Type III restriction protein res subunit</fullName>
    </submittedName>
</protein>
<feature type="domain" description="Helicase ATP-binding" evidence="2">
    <location>
        <begin position="169"/>
        <end position="359"/>
    </location>
</feature>
<dbReference type="PATRIC" id="fig|937775.9.peg.2665"/>
<dbReference type="InterPro" id="IPR007409">
    <property type="entry name" value="Restrct_endonuc_type1_HsdR_N"/>
</dbReference>
<name>H1Z268_9EURY</name>
<dbReference type="EMBL" id="CM001436">
    <property type="protein sequence ID" value="EHQ36413.1"/>
    <property type="molecule type" value="Genomic_DNA"/>
</dbReference>
<feature type="compositionally biased region" description="Low complexity" evidence="1">
    <location>
        <begin position="852"/>
        <end position="880"/>
    </location>
</feature>
<dbReference type="GO" id="GO:0009035">
    <property type="term" value="F:type I site-specific deoxyribonuclease activity"/>
    <property type="evidence" value="ECO:0007669"/>
    <property type="project" value="UniProtKB-EC"/>
</dbReference>
<dbReference type="InParanoid" id="H1Z268"/>
<dbReference type="GO" id="GO:0120545">
    <property type="term" value="F:nucleic acid conformation isomerase activity"/>
    <property type="evidence" value="ECO:0007669"/>
    <property type="project" value="UniProtKB-ARBA"/>
</dbReference>
<accession>H1Z268</accession>
<dbReference type="SMART" id="SM00487">
    <property type="entry name" value="DEXDc"/>
    <property type="match status" value="1"/>
</dbReference>
<proteinExistence type="predicted"/>
<dbReference type="Gene3D" id="3.40.50.300">
    <property type="entry name" value="P-loop containing nucleotide triphosphate hydrolases"/>
    <property type="match status" value="2"/>
</dbReference>
<dbReference type="InterPro" id="IPR013670">
    <property type="entry name" value="EcoEI_R_C_dom"/>
</dbReference>
<feature type="region of interest" description="Disordered" evidence="1">
    <location>
        <begin position="850"/>
        <end position="884"/>
    </location>
</feature>
<dbReference type="Pfam" id="PF04851">
    <property type="entry name" value="ResIII"/>
    <property type="match status" value="1"/>
</dbReference>
<evidence type="ECO:0000313" key="4">
    <source>
        <dbReference type="Proteomes" id="UP000005741"/>
    </source>
</evidence>
<dbReference type="GO" id="GO:0003677">
    <property type="term" value="F:DNA binding"/>
    <property type="evidence" value="ECO:0007669"/>
    <property type="project" value="UniProtKB-KW"/>
</dbReference>
<dbReference type="AlphaFoldDB" id="H1Z268"/>
<dbReference type="Gene3D" id="3.90.1570.30">
    <property type="match status" value="1"/>
</dbReference>
<dbReference type="InterPro" id="IPR027417">
    <property type="entry name" value="P-loop_NTPase"/>
</dbReference>
<evidence type="ECO:0000259" key="2">
    <source>
        <dbReference type="PROSITE" id="PS51192"/>
    </source>
</evidence>
<dbReference type="CDD" id="cd18799">
    <property type="entry name" value="SF2_C_EcoAI-like"/>
    <property type="match status" value="1"/>
</dbReference>
<dbReference type="PANTHER" id="PTHR47396">
    <property type="entry name" value="TYPE I RESTRICTION ENZYME ECOKI R PROTEIN"/>
    <property type="match status" value="1"/>
</dbReference>
<dbReference type="Proteomes" id="UP000005741">
    <property type="component" value="Chromosome"/>
</dbReference>
<sequence length="947" mass="107785">MTPEGKSREEIDRMLLSAGWVVQDRDDINLGAGVGVAVREFHLSSGFADYLLFVNRKKVGVIEAKKKGATLSGVSDQSDKYLKGAVSGIPNKFDFLPFGYESTGKETFFRDMRDPEPRSRRVYSFFRPETLLEWSKQDMTLRGRMKEFPPLVTKGLRECQVEAITSLERSFAGDHPRSLIQMATGSGKTFTAVSFIYRLIKHCNAGRVLFLVDRTSLGTQTFKEFQKYETPDDGRKFTELYNVQHLSGQKIDPVSRVCISTIQRLYSILSGEEDYSPEDDEMSLFESGFYGRKMEVVYNPEVPVETFDFIVTDECHRSIYNLWSQVLEYFDAHLIGLTATPSAQTLGFFNKNLVMEYGTERAIADGVNVGFDVFRIVTGITKNGSTVDSDFWVEKRDKLSRERRWELLDEELSYTGNQLDRDVVSADQIRTVVRTFREHLFTSLFPGRNEVPKTLIFAKNDSHAEDIVEIVREEFERGNDFCKKITYRTGRKPDDMIREFRGSYNPRIAVTVDMVSTGVDIKPLECLVFMRDVKSQVYFEQMLGRGTRTVELTELHQVTSDAPAKDRFIVVDAVGVCESSKSPLVVVDKKPSVSFKKLLESVASGNYDTDTVSTLATRLARLDRKIGDKEREEIFDSAGMPLSGIVNDLYSSLDPDEIEGAAKEMFSTKSPGYDELSEAGFELKSLACRPFDSPNFRRLLLDMKTRSEQVIDRVSEDSLLEAGFSTDASERAILTVANFRKFIEENRDSVTALQIIYSRPHKERHLTFEQIKELSEILSEPPYGFTPDNVWAAYEKVEKDRVRGANPHRMLTDIISLVRFTIGSDYYLEPFSETVEHRFERWIKERESAYAKGSTNDSDTNTTGNKSHTINNTNKTNETNRSGKFTPEQMEWLNIIKDHISTSISISPDDFEYNQRLIQKGGLISAYRAFGDDLNTIMAELNEALTV</sequence>
<dbReference type="GO" id="GO:0005524">
    <property type="term" value="F:ATP binding"/>
    <property type="evidence" value="ECO:0007669"/>
    <property type="project" value="UniProtKB-KW"/>
</dbReference>
<dbReference type="GO" id="GO:0005829">
    <property type="term" value="C:cytosol"/>
    <property type="evidence" value="ECO:0007669"/>
    <property type="project" value="TreeGrafter"/>
</dbReference>
<keyword evidence="4" id="KW-1185">Reference proteome</keyword>
<dbReference type="HOGENOM" id="CLU_007363_1_0_2"/>
<dbReference type="PANTHER" id="PTHR47396:SF1">
    <property type="entry name" value="ATP-DEPENDENT HELICASE IRC3-RELATED"/>
    <property type="match status" value="1"/>
</dbReference>
<dbReference type="STRING" id="937775.Metlim_2359"/>
<reference evidence="3 4" key="1">
    <citation type="submission" date="2011-10" db="EMBL/GenBank/DDBJ databases">
        <title>The Improved High-Quality Draft genome of Methanoplanus limicola DSM 2279.</title>
        <authorList>
            <consortium name="US DOE Joint Genome Institute (JGI-PGF)"/>
            <person name="Lucas S."/>
            <person name="Copeland A."/>
            <person name="Lapidus A."/>
            <person name="Glavina del Rio T."/>
            <person name="Dalin E."/>
            <person name="Tice H."/>
            <person name="Bruce D."/>
            <person name="Goodwin L."/>
            <person name="Pitluck S."/>
            <person name="Peters L."/>
            <person name="Mikhailova N."/>
            <person name="Lu M."/>
            <person name="Kyrpides N."/>
            <person name="Mavromatis K."/>
            <person name="Ivanova N."/>
            <person name="Markowitz V."/>
            <person name="Cheng J.-F."/>
            <person name="Hugenholtz P."/>
            <person name="Woyke T."/>
            <person name="Wu D."/>
            <person name="Wirth R."/>
            <person name="Brambilla E.-M."/>
            <person name="Klenk H.-P."/>
            <person name="Eisen J.A."/>
        </authorList>
    </citation>
    <scope>NUCLEOTIDE SEQUENCE [LARGE SCALE GENOMIC DNA]</scope>
    <source>
        <strain evidence="3 4">DSM 2279</strain>
    </source>
</reference>
<organism evidence="3 4">
    <name type="scientific">Methanoplanus limicola DSM 2279</name>
    <dbReference type="NCBI Taxonomy" id="937775"/>
    <lineage>
        <taxon>Archaea</taxon>
        <taxon>Methanobacteriati</taxon>
        <taxon>Methanobacteriota</taxon>
        <taxon>Stenosarchaea group</taxon>
        <taxon>Methanomicrobia</taxon>
        <taxon>Methanomicrobiales</taxon>
        <taxon>Methanomicrobiaceae</taxon>
        <taxon>Methanoplanus</taxon>
    </lineage>
</organism>
<dbReference type="PROSITE" id="PS51192">
    <property type="entry name" value="HELICASE_ATP_BIND_1"/>
    <property type="match status" value="1"/>
</dbReference>
<dbReference type="Pfam" id="PF04313">
    <property type="entry name" value="HSDR_N"/>
    <property type="match status" value="1"/>
</dbReference>
<evidence type="ECO:0000256" key="1">
    <source>
        <dbReference type="SAM" id="MobiDB-lite"/>
    </source>
</evidence>
<dbReference type="InterPro" id="IPR050742">
    <property type="entry name" value="Helicase_Restrict-Modif_Enz"/>
</dbReference>
<gene>
    <name evidence="3" type="ORF">Metlim_2359</name>
</gene>